<dbReference type="SUPFAM" id="SSF55781">
    <property type="entry name" value="GAF domain-like"/>
    <property type="match status" value="2"/>
</dbReference>
<dbReference type="GO" id="GO:0016791">
    <property type="term" value="F:phosphatase activity"/>
    <property type="evidence" value="ECO:0007669"/>
    <property type="project" value="TreeGrafter"/>
</dbReference>
<gene>
    <name evidence="3" type="ORF">BSZ36_13625</name>
</gene>
<proteinExistence type="predicted"/>
<evidence type="ECO:0000259" key="2">
    <source>
        <dbReference type="SMART" id="SM00331"/>
    </source>
</evidence>
<dbReference type="InterPro" id="IPR029016">
    <property type="entry name" value="GAF-like_dom_sf"/>
</dbReference>
<dbReference type="InterPro" id="IPR001932">
    <property type="entry name" value="PPM-type_phosphatase-like_dom"/>
</dbReference>
<accession>A0A259U261</accession>
<sequence length="528" mass="53803">MPADRFDDLPLDPEGAAQALLLSLMARLLTPRGLAALADDSGGLRVVAARGLDGLEAGTLIADGGPGTLRPHGIALALPLRHGGETVGLVALGDKATATAYEAGEIAIARSLASACAASIRAAQAAGALADANRRLASRAQELSTLFELAQAFGAALDRDAVLRRLGFALMGQLVVSRAAVALTEPDGSLAIAGSWGGAPASGEVPARLLALAAPEAYCADGWAWAVPLRAGEVARGVILLGPRASGAGLDGTASAFAASLAALAVGALETADRVAERIEAERIESEMQLARQVQESLLPTDLPTIGGLDVAARWRPSKGVSGDAYDVAALANGEMLVAVADVVGKGIPAALLMATLQASIHTMRDDLASGFGLARATSRLNRLLCDGTEIDQFVTFAWALVDPAGGVVRSVTAGHPAPRLVKASGEIARLDVGGPLLGVLADAPYAQLETPFEPGDALVLFSDGVSEARHGDEEFGDHALDAALDALAGQPAESIVDRLGAAVLDYADEIDDDLTLVAVRRTPLAEQ</sequence>
<dbReference type="Proteomes" id="UP000216446">
    <property type="component" value="Unassembled WGS sequence"/>
</dbReference>
<keyword evidence="1" id="KW-0378">Hydrolase</keyword>
<evidence type="ECO:0000313" key="3">
    <source>
        <dbReference type="EMBL" id="OZC03927.1"/>
    </source>
</evidence>
<comment type="caution">
    <text evidence="3">The sequence shown here is derived from an EMBL/GenBank/DDBJ whole genome shotgun (WGS) entry which is preliminary data.</text>
</comment>
<dbReference type="AlphaFoldDB" id="A0A259U261"/>
<organism evidence="3 4">
    <name type="scientific">Rubricoccus marinus</name>
    <dbReference type="NCBI Taxonomy" id="716817"/>
    <lineage>
        <taxon>Bacteria</taxon>
        <taxon>Pseudomonadati</taxon>
        <taxon>Rhodothermota</taxon>
        <taxon>Rhodothermia</taxon>
        <taxon>Rhodothermales</taxon>
        <taxon>Rubricoccaceae</taxon>
        <taxon>Rubricoccus</taxon>
    </lineage>
</organism>
<evidence type="ECO:0000313" key="4">
    <source>
        <dbReference type="Proteomes" id="UP000216446"/>
    </source>
</evidence>
<dbReference type="Gene3D" id="3.30.450.40">
    <property type="match status" value="2"/>
</dbReference>
<dbReference type="SMART" id="SM00331">
    <property type="entry name" value="PP2C_SIG"/>
    <property type="match status" value="1"/>
</dbReference>
<feature type="domain" description="PPM-type phosphatase" evidence="2">
    <location>
        <begin position="306"/>
        <end position="522"/>
    </location>
</feature>
<dbReference type="SUPFAM" id="SSF81606">
    <property type="entry name" value="PP2C-like"/>
    <property type="match status" value="1"/>
</dbReference>
<protein>
    <recommendedName>
        <fullName evidence="2">PPM-type phosphatase domain-containing protein</fullName>
    </recommendedName>
</protein>
<dbReference type="RefSeq" id="WP_094549848.1">
    <property type="nucleotide sequence ID" value="NZ_MQWB01000001.1"/>
</dbReference>
<dbReference type="InParanoid" id="A0A259U261"/>
<evidence type="ECO:0000256" key="1">
    <source>
        <dbReference type="ARBA" id="ARBA00022801"/>
    </source>
</evidence>
<dbReference type="Pfam" id="PF07228">
    <property type="entry name" value="SpoIIE"/>
    <property type="match status" value="1"/>
</dbReference>
<dbReference type="InterPro" id="IPR036457">
    <property type="entry name" value="PPM-type-like_dom_sf"/>
</dbReference>
<dbReference type="EMBL" id="MQWB01000001">
    <property type="protein sequence ID" value="OZC03927.1"/>
    <property type="molecule type" value="Genomic_DNA"/>
</dbReference>
<dbReference type="PANTHER" id="PTHR43156">
    <property type="entry name" value="STAGE II SPORULATION PROTEIN E-RELATED"/>
    <property type="match status" value="1"/>
</dbReference>
<dbReference type="InterPro" id="IPR052016">
    <property type="entry name" value="Bact_Sigma-Reg"/>
</dbReference>
<dbReference type="Gene3D" id="3.60.40.10">
    <property type="entry name" value="PPM-type phosphatase domain"/>
    <property type="match status" value="1"/>
</dbReference>
<name>A0A259U261_9BACT</name>
<reference evidence="3 4" key="1">
    <citation type="submission" date="2016-11" db="EMBL/GenBank/DDBJ databases">
        <title>Study of marine rhodopsin-containing bacteria.</title>
        <authorList>
            <person name="Yoshizawa S."/>
            <person name="Kumagai Y."/>
            <person name="Kogure K."/>
        </authorList>
    </citation>
    <scope>NUCLEOTIDE SEQUENCE [LARGE SCALE GENOMIC DNA]</scope>
    <source>
        <strain evidence="3 4">SG-29</strain>
    </source>
</reference>
<dbReference type="PANTHER" id="PTHR43156:SF2">
    <property type="entry name" value="STAGE II SPORULATION PROTEIN E"/>
    <property type="match status" value="1"/>
</dbReference>
<keyword evidence="4" id="KW-1185">Reference proteome</keyword>
<dbReference type="OrthoDB" id="9763484at2"/>